<dbReference type="CDD" id="cd06170">
    <property type="entry name" value="LuxR_C_like"/>
    <property type="match status" value="1"/>
</dbReference>
<dbReference type="GO" id="GO:0006355">
    <property type="term" value="P:regulation of DNA-templated transcription"/>
    <property type="evidence" value="ECO:0007669"/>
    <property type="project" value="InterPro"/>
</dbReference>
<dbReference type="InterPro" id="IPR036388">
    <property type="entry name" value="WH-like_DNA-bd_sf"/>
</dbReference>
<dbReference type="AlphaFoldDB" id="A0A3N2DAM6"/>
<protein>
    <submittedName>
        <fullName evidence="5">Regulatory LuxR family protein</fullName>
    </submittedName>
</protein>
<dbReference type="Gene3D" id="1.10.10.10">
    <property type="entry name" value="Winged helix-like DNA-binding domain superfamily/Winged helix DNA-binding domain"/>
    <property type="match status" value="1"/>
</dbReference>
<comment type="caution">
    <text evidence="5">The sequence shown here is derived from an EMBL/GenBank/DDBJ whole genome shotgun (WGS) entry which is preliminary data.</text>
</comment>
<organism evidence="5 6">
    <name type="scientific">Salana multivorans</name>
    <dbReference type="NCBI Taxonomy" id="120377"/>
    <lineage>
        <taxon>Bacteria</taxon>
        <taxon>Bacillati</taxon>
        <taxon>Actinomycetota</taxon>
        <taxon>Actinomycetes</taxon>
        <taxon>Micrococcales</taxon>
        <taxon>Beutenbergiaceae</taxon>
        <taxon>Salana</taxon>
    </lineage>
</organism>
<dbReference type="GO" id="GO:0003677">
    <property type="term" value="F:DNA binding"/>
    <property type="evidence" value="ECO:0007669"/>
    <property type="project" value="UniProtKB-KW"/>
</dbReference>
<dbReference type="Proteomes" id="UP000275356">
    <property type="component" value="Unassembled WGS sequence"/>
</dbReference>
<dbReference type="PRINTS" id="PR00038">
    <property type="entry name" value="HTHLUXR"/>
</dbReference>
<reference evidence="5 6" key="1">
    <citation type="submission" date="2018-11" db="EMBL/GenBank/DDBJ databases">
        <title>Sequencing the genomes of 1000 actinobacteria strains.</title>
        <authorList>
            <person name="Klenk H.-P."/>
        </authorList>
    </citation>
    <scope>NUCLEOTIDE SEQUENCE [LARGE SCALE GENOMIC DNA]</scope>
    <source>
        <strain evidence="5 6">DSM 13521</strain>
    </source>
</reference>
<evidence type="ECO:0000256" key="3">
    <source>
        <dbReference type="ARBA" id="ARBA00023163"/>
    </source>
</evidence>
<dbReference type="Pfam" id="PF00196">
    <property type="entry name" value="GerE"/>
    <property type="match status" value="1"/>
</dbReference>
<dbReference type="EMBL" id="RKHQ01000001">
    <property type="protein sequence ID" value="ROR96504.1"/>
    <property type="molecule type" value="Genomic_DNA"/>
</dbReference>
<sequence length="849" mass="89898">MEALPKSGKLTALRQWAEHAPGRVLVEGRSLVHTRADFLSRTVWSAQAAARRQGHPVGPDVVDQGEPADYDELIVRLLAELDAYPWVTAIAFDGLVHAEPAAVVAGVQAVQEERPDLRVLFATIDGTPLVEAAHAAGLPVELVTDADVWFGPGETDRLARALLPEIDSRAVDALHRATDGHPGVTLALLETVPARVLAGDVTAVDAAQHWGARSLVDEDQGTSPLQEALRLLSPAPRFGLGLARRVTGNDDVAAAVTRLVATGVLDVEPGRRPGTSAYRWRFEVGRHFDDRVREIDDPSDDVVRRERLLEAALAEHDVALAVTVLVGLRRFAEAEAIAGDWFWEMVVSDDLELWRPLLMQPRERLAPYSALVSLATVLARRGGAASEADDRVLELGVRARLSAALRVVAGVAGAAGDEGAASSDATREAVPGGVDGVGGSGLAAELTQIAFAALECGDLGTAETACAQWYDLLRTSPVPLPASPSLVSQGLVVVQALIQLDQFDGARDVVVRLLASLDDEAAAAADPVGSRRVDLLRARMALDVLAGLPYDPFAGDAMDAVAVTRARQLDWVMRAWTKALVALDQGDVPAALGHTTEGMDAVGQPERWPVLVLLHGYAACATGDRPEILRLSSLLRSAAWRRRHGDGDDQRPVGAVVDAFVEGAIGGVRDAAGPASIAYARSCHRVAERRDPASPRLADHLLLVRAAHAVGAGREDVAAQALVAAAKLRSDQVGPGFAPLGLLCASPRQVDQLLTVAARVLPAHEVARLAQARQFAGAAGPVTEAVELSEREASLLQHIDGGLSNAQIAALLFVSVNTVKFHRANLYRKLRARTSGEALAVARRMGLVG</sequence>
<dbReference type="SUPFAM" id="SSF46894">
    <property type="entry name" value="C-terminal effector domain of the bipartite response regulators"/>
    <property type="match status" value="1"/>
</dbReference>
<dbReference type="SMART" id="SM00421">
    <property type="entry name" value="HTH_LUXR"/>
    <property type="match status" value="1"/>
</dbReference>
<dbReference type="PROSITE" id="PS50043">
    <property type="entry name" value="HTH_LUXR_2"/>
    <property type="match status" value="1"/>
</dbReference>
<dbReference type="InterPro" id="IPR000792">
    <property type="entry name" value="Tscrpt_reg_LuxR_C"/>
</dbReference>
<dbReference type="RefSeq" id="WP_123738671.1">
    <property type="nucleotide sequence ID" value="NZ_RKHQ01000001.1"/>
</dbReference>
<dbReference type="PANTHER" id="PTHR44688">
    <property type="entry name" value="DNA-BINDING TRANSCRIPTIONAL ACTIVATOR DEVR_DOSR"/>
    <property type="match status" value="1"/>
</dbReference>
<proteinExistence type="predicted"/>
<dbReference type="OrthoDB" id="3171430at2"/>
<gene>
    <name evidence="5" type="ORF">EDD28_1089</name>
</gene>
<evidence type="ECO:0000313" key="6">
    <source>
        <dbReference type="Proteomes" id="UP000275356"/>
    </source>
</evidence>
<dbReference type="PROSITE" id="PS00622">
    <property type="entry name" value="HTH_LUXR_1"/>
    <property type="match status" value="1"/>
</dbReference>
<keyword evidence="6" id="KW-1185">Reference proteome</keyword>
<dbReference type="InterPro" id="IPR016032">
    <property type="entry name" value="Sig_transdc_resp-reg_C-effctor"/>
</dbReference>
<evidence type="ECO:0000259" key="4">
    <source>
        <dbReference type="PROSITE" id="PS50043"/>
    </source>
</evidence>
<evidence type="ECO:0000256" key="1">
    <source>
        <dbReference type="ARBA" id="ARBA00023015"/>
    </source>
</evidence>
<feature type="domain" description="HTH luxR-type" evidence="4">
    <location>
        <begin position="781"/>
        <end position="846"/>
    </location>
</feature>
<name>A0A3N2DAM6_9MICO</name>
<dbReference type="PANTHER" id="PTHR44688:SF16">
    <property type="entry name" value="DNA-BINDING TRANSCRIPTIONAL ACTIVATOR DEVR_DOSR"/>
    <property type="match status" value="1"/>
</dbReference>
<evidence type="ECO:0000256" key="2">
    <source>
        <dbReference type="ARBA" id="ARBA00023125"/>
    </source>
</evidence>
<keyword evidence="2" id="KW-0238">DNA-binding</keyword>
<evidence type="ECO:0000313" key="5">
    <source>
        <dbReference type="EMBL" id="ROR96504.1"/>
    </source>
</evidence>
<keyword evidence="1" id="KW-0805">Transcription regulation</keyword>
<keyword evidence="3" id="KW-0804">Transcription</keyword>
<accession>A0A3N2DAM6</accession>